<gene>
    <name evidence="2" type="ORF">HDA41_006701</name>
</gene>
<proteinExistence type="predicted"/>
<sequence length="82" mass="8008">MVEAGLVGLGGAGFDDGDDAGNDAFVLGPGSGEPLGDFGCASHEFGEAFAVEDEGAAHEASAEPAKSVVSPRQTARSAANDA</sequence>
<protein>
    <submittedName>
        <fullName evidence="2">Uncharacterized protein</fullName>
    </submittedName>
</protein>
<feature type="region of interest" description="Disordered" evidence="1">
    <location>
        <begin position="53"/>
        <end position="82"/>
    </location>
</feature>
<keyword evidence="3" id="KW-1185">Reference proteome</keyword>
<dbReference type="EMBL" id="JACHNE010000001">
    <property type="protein sequence ID" value="MBB5798737.1"/>
    <property type="molecule type" value="Genomic_DNA"/>
</dbReference>
<reference evidence="2 3" key="1">
    <citation type="submission" date="2020-08" db="EMBL/GenBank/DDBJ databases">
        <title>Sequencing the genomes of 1000 actinobacteria strains.</title>
        <authorList>
            <person name="Klenk H.-P."/>
        </authorList>
    </citation>
    <scope>NUCLEOTIDE SEQUENCE [LARGE SCALE GENOMIC DNA]</scope>
    <source>
        <strain evidence="2 3">DSM 40084</strain>
    </source>
</reference>
<feature type="compositionally biased region" description="Polar residues" evidence="1">
    <location>
        <begin position="70"/>
        <end position="82"/>
    </location>
</feature>
<dbReference type="Proteomes" id="UP000590647">
    <property type="component" value="Unassembled WGS sequence"/>
</dbReference>
<name>A0A7W9HAM1_9ACTN</name>
<dbReference type="AlphaFoldDB" id="A0A7W9HAM1"/>
<comment type="caution">
    <text evidence="2">The sequence shown here is derived from an EMBL/GenBank/DDBJ whole genome shotgun (WGS) entry which is preliminary data.</text>
</comment>
<evidence type="ECO:0000313" key="2">
    <source>
        <dbReference type="EMBL" id="MBB5798737.1"/>
    </source>
</evidence>
<evidence type="ECO:0000313" key="3">
    <source>
        <dbReference type="Proteomes" id="UP000590647"/>
    </source>
</evidence>
<organism evidence="2 3">
    <name type="scientific">Streptomyces caelestis</name>
    <dbReference type="NCBI Taxonomy" id="36816"/>
    <lineage>
        <taxon>Bacteria</taxon>
        <taxon>Bacillati</taxon>
        <taxon>Actinomycetota</taxon>
        <taxon>Actinomycetes</taxon>
        <taxon>Kitasatosporales</taxon>
        <taxon>Streptomycetaceae</taxon>
        <taxon>Streptomyces</taxon>
    </lineage>
</organism>
<evidence type="ECO:0000256" key="1">
    <source>
        <dbReference type="SAM" id="MobiDB-lite"/>
    </source>
</evidence>
<accession>A0A7W9HAM1</accession>